<comment type="caution">
    <text evidence="8">The sequence shown here is derived from an EMBL/GenBank/DDBJ whole genome shotgun (WGS) entry which is preliminary data.</text>
</comment>
<keyword evidence="6" id="KW-0966">Cell projection</keyword>
<evidence type="ECO:0000313" key="8">
    <source>
        <dbReference type="EMBL" id="CAE7302646.1"/>
    </source>
</evidence>
<evidence type="ECO:0000259" key="7">
    <source>
        <dbReference type="PROSITE" id="PS51336"/>
    </source>
</evidence>
<gene>
    <name evidence="8" type="primary">EFHC2</name>
    <name evidence="8" type="ORF">SPIL2461_LOCUS6836</name>
</gene>
<dbReference type="EMBL" id="CAJNIZ010010557">
    <property type="protein sequence ID" value="CAE7302646.1"/>
    <property type="molecule type" value="Genomic_DNA"/>
</dbReference>
<dbReference type="InterPro" id="IPR006602">
    <property type="entry name" value="DM10_dom"/>
</dbReference>
<dbReference type="GO" id="GO:0005856">
    <property type="term" value="C:cytoskeleton"/>
    <property type="evidence" value="ECO:0007669"/>
    <property type="project" value="UniProtKB-SubCell"/>
</dbReference>
<dbReference type="GO" id="GO:0005929">
    <property type="term" value="C:cilium"/>
    <property type="evidence" value="ECO:0007669"/>
    <property type="project" value="UniProtKB-SubCell"/>
</dbReference>
<feature type="non-terminal residue" evidence="8">
    <location>
        <position position="1"/>
    </location>
</feature>
<evidence type="ECO:0000256" key="5">
    <source>
        <dbReference type="ARBA" id="ARBA00023212"/>
    </source>
</evidence>
<dbReference type="Pfam" id="PF06565">
    <property type="entry name" value="DM10_dom"/>
    <property type="match status" value="1"/>
</dbReference>
<sequence>NAGCAPYPIFWRRSPLRKNPYIAPAPGMLEPPPVIYKPEDLIVGETIDVLGREIVLYDCDDFTRSFYRSYMGMEQASIKIDHPPLTH</sequence>
<evidence type="ECO:0000256" key="1">
    <source>
        <dbReference type="ARBA" id="ARBA00004138"/>
    </source>
</evidence>
<feature type="non-terminal residue" evidence="8">
    <location>
        <position position="87"/>
    </location>
</feature>
<evidence type="ECO:0000313" key="9">
    <source>
        <dbReference type="Proteomes" id="UP000649617"/>
    </source>
</evidence>
<dbReference type="InterPro" id="IPR040193">
    <property type="entry name" value="EFHC1/EFHC2/EFHB"/>
</dbReference>
<keyword evidence="5" id="KW-0206">Cytoskeleton</keyword>
<reference evidence="8" key="1">
    <citation type="submission" date="2021-02" db="EMBL/GenBank/DDBJ databases">
        <authorList>
            <person name="Dougan E. K."/>
            <person name="Rhodes N."/>
            <person name="Thang M."/>
            <person name="Chan C."/>
        </authorList>
    </citation>
    <scope>NUCLEOTIDE SEQUENCE</scope>
</reference>
<accession>A0A812NF04</accession>
<comment type="subcellular location">
    <subcellularLocation>
        <location evidence="1">Cell projection</location>
        <location evidence="1">Cilium</location>
    </subcellularLocation>
    <subcellularLocation>
        <location evidence="2">Cytoplasm</location>
        <location evidence="2">Cytoskeleton</location>
    </subcellularLocation>
</comment>
<keyword evidence="3" id="KW-0963">Cytoplasm</keyword>
<proteinExistence type="predicted"/>
<feature type="domain" description="DM10" evidence="7">
    <location>
        <begin position="1"/>
        <end position="71"/>
    </location>
</feature>
<dbReference type="OrthoDB" id="6360546at2759"/>
<evidence type="ECO:0000256" key="2">
    <source>
        <dbReference type="ARBA" id="ARBA00004245"/>
    </source>
</evidence>
<dbReference type="Gene3D" id="2.30.29.170">
    <property type="match status" value="1"/>
</dbReference>
<name>A0A812NF04_SYMPI</name>
<dbReference type="Proteomes" id="UP000649617">
    <property type="component" value="Unassembled WGS sequence"/>
</dbReference>
<dbReference type="AlphaFoldDB" id="A0A812NF04"/>
<dbReference type="PROSITE" id="PS51336">
    <property type="entry name" value="DM10"/>
    <property type="match status" value="1"/>
</dbReference>
<evidence type="ECO:0000256" key="6">
    <source>
        <dbReference type="ARBA" id="ARBA00023273"/>
    </source>
</evidence>
<evidence type="ECO:0000256" key="3">
    <source>
        <dbReference type="ARBA" id="ARBA00022490"/>
    </source>
</evidence>
<dbReference type="PANTHER" id="PTHR12086">
    <property type="entry name" value="EF-HAND DOMAIN C-TERMINAL CONTAINING PROTEIN"/>
    <property type="match status" value="1"/>
</dbReference>
<evidence type="ECO:0000256" key="4">
    <source>
        <dbReference type="ARBA" id="ARBA00022737"/>
    </source>
</evidence>
<keyword evidence="9" id="KW-1185">Reference proteome</keyword>
<organism evidence="8 9">
    <name type="scientific">Symbiodinium pilosum</name>
    <name type="common">Dinoflagellate</name>
    <dbReference type="NCBI Taxonomy" id="2952"/>
    <lineage>
        <taxon>Eukaryota</taxon>
        <taxon>Sar</taxon>
        <taxon>Alveolata</taxon>
        <taxon>Dinophyceae</taxon>
        <taxon>Suessiales</taxon>
        <taxon>Symbiodiniaceae</taxon>
        <taxon>Symbiodinium</taxon>
    </lineage>
</organism>
<keyword evidence="4" id="KW-0677">Repeat</keyword>
<protein>
    <submittedName>
        <fullName evidence="8">EFHC2 protein</fullName>
    </submittedName>
</protein>